<dbReference type="Pfam" id="PF14497">
    <property type="entry name" value="GST_C_3"/>
    <property type="match status" value="1"/>
</dbReference>
<dbReference type="GO" id="GO:0006749">
    <property type="term" value="P:glutathione metabolic process"/>
    <property type="evidence" value="ECO:0007669"/>
    <property type="project" value="TreeGrafter"/>
</dbReference>
<dbReference type="InterPro" id="IPR050213">
    <property type="entry name" value="GST_superfamily"/>
</dbReference>
<dbReference type="AlphaFoldDB" id="A0A6N9T2Q2"/>
<dbReference type="GO" id="GO:0004364">
    <property type="term" value="F:glutathione transferase activity"/>
    <property type="evidence" value="ECO:0007669"/>
    <property type="project" value="TreeGrafter"/>
</dbReference>
<dbReference type="Gene3D" id="1.20.1050.10">
    <property type="match status" value="1"/>
</dbReference>
<sequence>MTYDLYYWPSVPGRGEYVRLVLEAAGADYRDVARLDASEGGGIEAMFAFIEGKRGALLPFAPPFLVAGEIVLSQAPVIAAFLGERHGLAPEGEADVLFARAIAATTADFVAEAHDTHHPVGVSLYYGDQKAEAARRAEDFRSGRMPKFLGWYEALLAANPAGHSWLVGDRMTYADLGLFQTVEGLRYAFPRRMRSLSESIPLVEALCKRVASSERIAIYLASDRRLAFNEDGIFRNYPELDGE</sequence>
<dbReference type="PROSITE" id="PS50404">
    <property type="entry name" value="GST_NTER"/>
    <property type="match status" value="1"/>
</dbReference>
<dbReference type="RefSeq" id="WP_163462207.1">
    <property type="nucleotide sequence ID" value="NZ_JAAAMG010000004.1"/>
</dbReference>
<comment type="caution">
    <text evidence="3">The sequence shown here is derived from an EMBL/GenBank/DDBJ whole genome shotgun (WGS) entry which is preliminary data.</text>
</comment>
<dbReference type="PANTHER" id="PTHR11571">
    <property type="entry name" value="GLUTATHIONE S-TRANSFERASE"/>
    <property type="match status" value="1"/>
</dbReference>
<dbReference type="PROSITE" id="PS50405">
    <property type="entry name" value="GST_CTER"/>
    <property type="match status" value="1"/>
</dbReference>
<dbReference type="InterPro" id="IPR036282">
    <property type="entry name" value="Glutathione-S-Trfase_C_sf"/>
</dbReference>
<dbReference type="Gene3D" id="3.40.30.10">
    <property type="entry name" value="Glutaredoxin"/>
    <property type="match status" value="1"/>
</dbReference>
<keyword evidence="3" id="KW-0808">Transferase</keyword>
<dbReference type="SUPFAM" id="SSF52833">
    <property type="entry name" value="Thioredoxin-like"/>
    <property type="match status" value="1"/>
</dbReference>
<dbReference type="EMBL" id="JAAAMG010000004">
    <property type="protein sequence ID" value="NDW04149.1"/>
    <property type="molecule type" value="Genomic_DNA"/>
</dbReference>
<organism evidence="3 4">
    <name type="scientific">Jiella pacifica</name>
    <dbReference type="NCBI Taxonomy" id="2696469"/>
    <lineage>
        <taxon>Bacteria</taxon>
        <taxon>Pseudomonadati</taxon>
        <taxon>Pseudomonadota</taxon>
        <taxon>Alphaproteobacteria</taxon>
        <taxon>Hyphomicrobiales</taxon>
        <taxon>Aurantimonadaceae</taxon>
        <taxon>Jiella</taxon>
    </lineage>
</organism>
<dbReference type="CDD" id="cd03192">
    <property type="entry name" value="GST_C_Sigma_like"/>
    <property type="match status" value="1"/>
</dbReference>
<gene>
    <name evidence="3" type="ORF">GTK09_06870</name>
</gene>
<name>A0A6N9T2Q2_9HYPH</name>
<feature type="domain" description="GST C-terminal" evidence="2">
    <location>
        <begin position="92"/>
        <end position="240"/>
    </location>
</feature>
<keyword evidence="4" id="KW-1185">Reference proteome</keyword>
<reference evidence="3 4" key="1">
    <citation type="submission" date="2020-01" db="EMBL/GenBank/DDBJ databases">
        <title>Jiella pacifica sp. nov.</title>
        <authorList>
            <person name="Xue Z."/>
            <person name="Zhu S."/>
            <person name="Chen J."/>
            <person name="Yang J."/>
        </authorList>
    </citation>
    <scope>NUCLEOTIDE SEQUENCE [LARGE SCALE GENOMIC DNA]</scope>
    <source>
        <strain evidence="3 4">40Bstr34</strain>
    </source>
</reference>
<feature type="domain" description="GST N-terminal" evidence="1">
    <location>
        <begin position="1"/>
        <end position="90"/>
    </location>
</feature>
<proteinExistence type="predicted"/>
<evidence type="ECO:0000313" key="3">
    <source>
        <dbReference type="EMBL" id="NDW04149.1"/>
    </source>
</evidence>
<dbReference type="PANTHER" id="PTHR11571:SF263">
    <property type="entry name" value="GLUTATHIONE S-TRANSFERASE"/>
    <property type="match status" value="1"/>
</dbReference>
<evidence type="ECO:0000313" key="4">
    <source>
        <dbReference type="Proteomes" id="UP000469011"/>
    </source>
</evidence>
<protein>
    <submittedName>
        <fullName evidence="3">Glutathione S-transferase</fullName>
    </submittedName>
</protein>
<dbReference type="InterPro" id="IPR036249">
    <property type="entry name" value="Thioredoxin-like_sf"/>
</dbReference>
<dbReference type="Proteomes" id="UP000469011">
    <property type="component" value="Unassembled WGS sequence"/>
</dbReference>
<dbReference type="InterPro" id="IPR004045">
    <property type="entry name" value="Glutathione_S-Trfase_N"/>
</dbReference>
<dbReference type="InterPro" id="IPR010987">
    <property type="entry name" value="Glutathione-S-Trfase_C-like"/>
</dbReference>
<accession>A0A6N9T2Q2</accession>
<evidence type="ECO:0000259" key="2">
    <source>
        <dbReference type="PROSITE" id="PS50405"/>
    </source>
</evidence>
<dbReference type="SUPFAM" id="SSF47616">
    <property type="entry name" value="GST C-terminal domain-like"/>
    <property type="match status" value="1"/>
</dbReference>
<evidence type="ECO:0000259" key="1">
    <source>
        <dbReference type="PROSITE" id="PS50404"/>
    </source>
</evidence>
<dbReference type="InterPro" id="IPR004046">
    <property type="entry name" value="GST_C"/>
</dbReference>